<dbReference type="EMBL" id="DS027045">
    <property type="protein sequence ID" value="EAW14619.1"/>
    <property type="molecule type" value="Genomic_DNA"/>
</dbReference>
<sequence length="471" mass="52735">MTQGDYRALEFFHFCTVSCFGTRASDFLRHAAYGDASVRLAATALGSLHRTFVSETGGFVALTPENTRYALKQYNAAIHQALKMLPGAAEQRNDAVLIMCALFYCFESLQGHFNNAIQHGIAGLRILKHLEYQGQAKGVAVDWPPVAIRSMFMTIENQMLEIDWEMYIPASVQLTLLSPPRLPCPALADTPCTLEEISDSFESIYNQCLKFLYLSSMPVSLDETRVDPELASDLHRIQAHYDQVKGDINAWSGTFDRYLMVHSTKGSDLGRQRTILYLQLWRIAMDILLRMEAPISDSSWDDFCTEFGAIVSISEKIIDSTLGACYSQRPIQHELPSSQQSGTFATILPKPQPPPPASVSFVVSLGMVPLLWLVATSCRQSQLRRRAIDLMKRSRRREGVWDSAVFAALAEKIVRMEEEAAGIEHGMVYEAADLPVSARVTTVAGRFCEGRQGKIEYFREGVKLGEDVIRW</sequence>
<dbReference type="InterPro" id="IPR052360">
    <property type="entry name" value="Transcr_Regulatory_Proteins"/>
</dbReference>
<proteinExistence type="predicted"/>
<evidence type="ECO:0000256" key="4">
    <source>
        <dbReference type="ARBA" id="ARBA00023125"/>
    </source>
</evidence>
<dbReference type="GO" id="GO:0003677">
    <property type="term" value="F:DNA binding"/>
    <property type="evidence" value="ECO:0007669"/>
    <property type="project" value="UniProtKB-KW"/>
</dbReference>
<dbReference type="HOGENOM" id="CLU_011409_6_0_1"/>
<evidence type="ECO:0000256" key="5">
    <source>
        <dbReference type="ARBA" id="ARBA00023163"/>
    </source>
</evidence>
<evidence type="ECO:0000313" key="8">
    <source>
        <dbReference type="Proteomes" id="UP000006701"/>
    </source>
</evidence>
<dbReference type="GeneID" id="4708194"/>
<keyword evidence="2" id="KW-0862">Zinc</keyword>
<keyword evidence="4" id="KW-0238">DNA-binding</keyword>
<dbReference type="PANTHER" id="PTHR36206">
    <property type="entry name" value="ASPERCRYPTIN BIOSYNTHESIS CLUSTER-SPECIFIC TRANSCRIPTION REGULATOR ATNN-RELATED"/>
    <property type="match status" value="1"/>
</dbReference>
<dbReference type="GO" id="GO:0046872">
    <property type="term" value="F:metal ion binding"/>
    <property type="evidence" value="ECO:0007669"/>
    <property type="project" value="UniProtKB-KW"/>
</dbReference>
<evidence type="ECO:0000256" key="1">
    <source>
        <dbReference type="ARBA" id="ARBA00022723"/>
    </source>
</evidence>
<name>A1C898_ASPCL</name>
<accession>A1C898</accession>
<protein>
    <submittedName>
        <fullName evidence="7">C6 transcription factor, putative</fullName>
    </submittedName>
</protein>
<gene>
    <name evidence="7" type="ORF">ACLA_076600</name>
</gene>
<keyword evidence="1" id="KW-0479">Metal-binding</keyword>
<reference evidence="7 8" key="1">
    <citation type="journal article" date="2008" name="PLoS Genet.">
        <title>Genomic islands in the pathogenic filamentous fungus Aspergillus fumigatus.</title>
        <authorList>
            <person name="Fedorova N.D."/>
            <person name="Khaldi N."/>
            <person name="Joardar V.S."/>
            <person name="Maiti R."/>
            <person name="Amedeo P."/>
            <person name="Anderson M.J."/>
            <person name="Crabtree J."/>
            <person name="Silva J.C."/>
            <person name="Badger J.H."/>
            <person name="Albarraq A."/>
            <person name="Angiuoli S."/>
            <person name="Bussey H."/>
            <person name="Bowyer P."/>
            <person name="Cotty P.J."/>
            <person name="Dyer P.S."/>
            <person name="Egan A."/>
            <person name="Galens K."/>
            <person name="Fraser-Liggett C.M."/>
            <person name="Haas B.J."/>
            <person name="Inman J.M."/>
            <person name="Kent R."/>
            <person name="Lemieux S."/>
            <person name="Malavazi I."/>
            <person name="Orvis J."/>
            <person name="Roemer T."/>
            <person name="Ronning C.M."/>
            <person name="Sundaram J.P."/>
            <person name="Sutton G."/>
            <person name="Turner G."/>
            <person name="Venter J.C."/>
            <person name="White O.R."/>
            <person name="Whitty B.R."/>
            <person name="Youngman P."/>
            <person name="Wolfe K.H."/>
            <person name="Goldman G.H."/>
            <person name="Wortman J.R."/>
            <person name="Jiang B."/>
            <person name="Denning D.W."/>
            <person name="Nierman W.C."/>
        </authorList>
    </citation>
    <scope>NUCLEOTIDE SEQUENCE [LARGE SCALE GENOMIC DNA]</scope>
    <source>
        <strain evidence="8">ATCC 1007 / CBS 513.65 / DSM 816 / NCTC 3887 / NRRL 1</strain>
    </source>
</reference>
<organism evidence="7 8">
    <name type="scientific">Aspergillus clavatus (strain ATCC 1007 / CBS 513.65 / DSM 816 / NCTC 3887 / NRRL 1 / QM 1276 / 107)</name>
    <dbReference type="NCBI Taxonomy" id="344612"/>
    <lineage>
        <taxon>Eukaryota</taxon>
        <taxon>Fungi</taxon>
        <taxon>Dikarya</taxon>
        <taxon>Ascomycota</taxon>
        <taxon>Pezizomycotina</taxon>
        <taxon>Eurotiomycetes</taxon>
        <taxon>Eurotiomycetidae</taxon>
        <taxon>Eurotiales</taxon>
        <taxon>Aspergillaceae</taxon>
        <taxon>Aspergillus</taxon>
        <taxon>Aspergillus subgen. Fumigati</taxon>
    </lineage>
</organism>
<evidence type="ECO:0000256" key="2">
    <source>
        <dbReference type="ARBA" id="ARBA00022833"/>
    </source>
</evidence>
<dbReference type="eggNOG" id="ENOG502SM93">
    <property type="taxonomic scope" value="Eukaryota"/>
</dbReference>
<dbReference type="VEuPathDB" id="FungiDB:ACLA_076600"/>
<dbReference type="STRING" id="344612.A1C898"/>
<keyword evidence="6" id="KW-0539">Nucleus</keyword>
<evidence type="ECO:0000256" key="6">
    <source>
        <dbReference type="ARBA" id="ARBA00023242"/>
    </source>
</evidence>
<dbReference type="PANTHER" id="PTHR36206:SF12">
    <property type="entry name" value="ASPERCRYPTIN BIOSYNTHESIS CLUSTER-SPECIFIC TRANSCRIPTION REGULATOR ATNN-RELATED"/>
    <property type="match status" value="1"/>
</dbReference>
<dbReference type="KEGG" id="act:ACLA_076600"/>
<keyword evidence="3" id="KW-0805">Transcription regulation</keyword>
<evidence type="ECO:0000256" key="3">
    <source>
        <dbReference type="ARBA" id="ARBA00023015"/>
    </source>
</evidence>
<dbReference type="OMA" id="CRSTGRK"/>
<dbReference type="RefSeq" id="XP_001276045.1">
    <property type="nucleotide sequence ID" value="XM_001276044.1"/>
</dbReference>
<keyword evidence="8" id="KW-1185">Reference proteome</keyword>
<dbReference type="Proteomes" id="UP000006701">
    <property type="component" value="Unassembled WGS sequence"/>
</dbReference>
<keyword evidence="5" id="KW-0804">Transcription</keyword>
<dbReference type="AlphaFoldDB" id="A1C898"/>
<evidence type="ECO:0000313" key="7">
    <source>
        <dbReference type="EMBL" id="EAW14619.1"/>
    </source>
</evidence>
<dbReference type="OrthoDB" id="2593732at2759"/>